<protein>
    <recommendedName>
        <fullName evidence="3">SH3 domain-containing protein</fullName>
    </recommendedName>
</protein>
<dbReference type="AlphaFoldDB" id="A0A2W7RQC5"/>
<evidence type="ECO:0000313" key="1">
    <source>
        <dbReference type="EMBL" id="PZX61146.1"/>
    </source>
</evidence>
<dbReference type="Proteomes" id="UP000249115">
    <property type="component" value="Unassembled WGS sequence"/>
</dbReference>
<proteinExistence type="predicted"/>
<evidence type="ECO:0000313" key="2">
    <source>
        <dbReference type="Proteomes" id="UP000249115"/>
    </source>
</evidence>
<reference evidence="1 2" key="1">
    <citation type="submission" date="2018-06" db="EMBL/GenBank/DDBJ databases">
        <title>Genomic Encyclopedia of Archaeal and Bacterial Type Strains, Phase II (KMG-II): from individual species to whole genera.</title>
        <authorList>
            <person name="Goeker M."/>
        </authorList>
    </citation>
    <scope>NUCLEOTIDE SEQUENCE [LARGE SCALE GENOMIC DNA]</scope>
    <source>
        <strain evidence="1 2">DSM 22686</strain>
    </source>
</reference>
<comment type="caution">
    <text evidence="1">The sequence shown here is derived from an EMBL/GenBank/DDBJ whole genome shotgun (WGS) entry which is preliminary data.</text>
</comment>
<accession>A0A2W7RQC5</accession>
<dbReference type="EMBL" id="QKZU01000001">
    <property type="protein sequence ID" value="PZX61146.1"/>
    <property type="molecule type" value="Genomic_DNA"/>
</dbReference>
<organism evidence="1 2">
    <name type="scientific">Algoriphagus ratkowskyi</name>
    <dbReference type="NCBI Taxonomy" id="57028"/>
    <lineage>
        <taxon>Bacteria</taxon>
        <taxon>Pseudomonadati</taxon>
        <taxon>Bacteroidota</taxon>
        <taxon>Cytophagia</taxon>
        <taxon>Cytophagales</taxon>
        <taxon>Cyclobacteriaceae</taxon>
        <taxon>Algoriphagus</taxon>
    </lineage>
</organism>
<gene>
    <name evidence="1" type="ORF">LV84_00134</name>
</gene>
<evidence type="ECO:0008006" key="3">
    <source>
        <dbReference type="Google" id="ProtNLM"/>
    </source>
</evidence>
<name>A0A2W7RQC5_9BACT</name>
<sequence length="321" mass="36671">MVSFEDMLKSIQLSQNILKSSGLSSQISEILKSQEGITKSLSGFNMMAEIAKSIQFQKMFVGPDLSAIEARSKSISHQIEFAIPQTTIDSISSINRQHEQFISGIRALAETVRIQSPVLRQFNELNFALNRISGQIAALAAQQRNWAVIDDYEEITGQAIEFSESLTEEVTEEQQRQFQVLLTLVSAFIKKYGVQAYLIIDIILRFAGFHQYYDFLKEKPVLATKAEVHQISNKQDSISHFIQILSEQLKQTNDYRITNRHCDVKLKPKTKTLTVSRLPKDFELVVLQVNHKWVLVSFFDPKDNLPQTGWVMKKYLSRPAL</sequence>